<reference evidence="2" key="1">
    <citation type="submission" date="2005-09" db="EMBL/GenBank/DDBJ databases">
        <authorList>
            <person name="Mural R.J."/>
            <person name="Li P.W."/>
            <person name="Adams M.D."/>
            <person name="Amanatides P.G."/>
            <person name="Baden-Tillson H."/>
            <person name="Barnstead M."/>
            <person name="Chin S.H."/>
            <person name="Dew I."/>
            <person name="Evans C.A."/>
            <person name="Ferriera S."/>
            <person name="Flanigan M."/>
            <person name="Fosler C."/>
            <person name="Glodek A."/>
            <person name="Gu Z."/>
            <person name="Holt R.A."/>
            <person name="Jennings D."/>
            <person name="Kraft C.L."/>
            <person name="Lu F."/>
            <person name="Nguyen T."/>
            <person name="Nusskern D.R."/>
            <person name="Pfannkoch C.M."/>
            <person name="Sitter C."/>
            <person name="Sutton G.G."/>
            <person name="Venter J.C."/>
            <person name="Wang Z."/>
            <person name="Woodage T."/>
            <person name="Zheng X.H."/>
            <person name="Zhong F."/>
        </authorList>
    </citation>
    <scope>NUCLEOTIDE SEQUENCE [LARGE SCALE GENOMIC DNA]</scope>
    <source>
        <strain>BN</strain>
        <strain evidence="2">Sprague-Dawley</strain>
    </source>
</reference>
<sequence>MAPVWWSSRGLTPFPFPEG</sequence>
<protein>
    <submittedName>
        <fullName evidence="1">RCG61324</fullName>
    </submittedName>
</protein>
<evidence type="ECO:0000313" key="2">
    <source>
        <dbReference type="Proteomes" id="UP000234681"/>
    </source>
</evidence>
<evidence type="ECO:0000313" key="1">
    <source>
        <dbReference type="EMBL" id="EDM02638.1"/>
    </source>
</evidence>
<organism evidence="1 2">
    <name type="scientific">Rattus norvegicus</name>
    <name type="common">Rat</name>
    <dbReference type="NCBI Taxonomy" id="10116"/>
    <lineage>
        <taxon>Eukaryota</taxon>
        <taxon>Metazoa</taxon>
        <taxon>Chordata</taxon>
        <taxon>Craniata</taxon>
        <taxon>Vertebrata</taxon>
        <taxon>Euteleostomi</taxon>
        <taxon>Mammalia</taxon>
        <taxon>Eutheria</taxon>
        <taxon>Euarchontoglires</taxon>
        <taxon>Glires</taxon>
        <taxon>Rodentia</taxon>
        <taxon>Myomorpha</taxon>
        <taxon>Muroidea</taxon>
        <taxon>Muridae</taxon>
        <taxon>Murinae</taxon>
        <taxon>Rattus</taxon>
    </lineage>
</organism>
<gene>
    <name evidence="1" type="ORF">rCG_61324</name>
</gene>
<dbReference type="AlphaFoldDB" id="A6H9D3"/>
<accession>A6H9D3</accession>
<dbReference type="EMBL" id="CH473947">
    <property type="protein sequence ID" value="EDM02638.1"/>
    <property type="molecule type" value="Genomic_DNA"/>
</dbReference>
<dbReference type="Proteomes" id="UP000234681">
    <property type="component" value="Chromosome 6"/>
</dbReference>
<proteinExistence type="predicted"/>
<name>A6H9D3_RAT</name>